<name>A0A5C8NSS8_9BURK</name>
<keyword evidence="4 9" id="KW-0548">Nucleotidyltransferase</keyword>
<keyword evidence="7 9" id="KW-0238">DNA-binding</keyword>
<evidence type="ECO:0000256" key="5">
    <source>
        <dbReference type="ARBA" id="ARBA00023015"/>
    </source>
</evidence>
<protein>
    <recommendedName>
        <fullName evidence="9">RNA polymerase sigma-54 factor</fullName>
    </recommendedName>
</protein>
<evidence type="ECO:0000259" key="12">
    <source>
        <dbReference type="Pfam" id="PF04963"/>
    </source>
</evidence>
<keyword evidence="5 9" id="KW-0805">Transcription regulation</keyword>
<organism evidence="13 14">
    <name type="scientific">Zeimonas arvi</name>
    <dbReference type="NCBI Taxonomy" id="2498847"/>
    <lineage>
        <taxon>Bacteria</taxon>
        <taxon>Pseudomonadati</taxon>
        <taxon>Pseudomonadota</taxon>
        <taxon>Betaproteobacteria</taxon>
        <taxon>Burkholderiales</taxon>
        <taxon>Burkholderiaceae</taxon>
        <taxon>Zeimonas</taxon>
    </lineage>
</organism>
<comment type="similarity">
    <text evidence="1 9">Belongs to the sigma-54 factor family.</text>
</comment>
<dbReference type="EMBL" id="VDUY01000006">
    <property type="protein sequence ID" value="TXL64217.1"/>
    <property type="molecule type" value="Genomic_DNA"/>
</dbReference>
<keyword evidence="2 9" id="KW-0240">DNA-directed RNA polymerase</keyword>
<dbReference type="PRINTS" id="PR00045">
    <property type="entry name" value="SIGMA54FCT"/>
</dbReference>
<evidence type="ECO:0000313" key="14">
    <source>
        <dbReference type="Proteomes" id="UP000321548"/>
    </source>
</evidence>
<dbReference type="NCBIfam" id="TIGR02395">
    <property type="entry name" value="rpoN_sigma"/>
    <property type="match status" value="1"/>
</dbReference>
<sequence length="462" mass="49881">MPNAAIHLQASQGAAMSARMQHGLKMLQMSALELEQEVAALLADNPLLERPEETCDERPVGPWSEARSGGAVPDDDGEASTPAAVSLHEHLLQQVAVSALSAHDAAMARVVVEALDEDGYLRDDPAEILAALARAPRHAEGDTALPLLAPAAFEQAFGLALRFVQSLDPAGVGARSVAECLALQLRRLAQDEPARALALRIAEECLELLAANDVAALTRRLGCDEAELGAARALLRSLAPRPAQAFAADEARYLVPEVIVRQRAGRWVVSANPDASPQLRIDRACAAAVRGARGWSNTPMGARLNEARWLIRSLRQRADTIVRVAEAIVAAQQGWFEHGDIAIRPLFLRDVAARTGLHESTISRVTAGKYMATPRGPVEFKHFFGSRLATDDGFRMSPKSVQVLIRDIVAAEDPRRPLSDIRLARELAQRGVKLARRTVTKYRDAIGIPPLEARRLNALAAA</sequence>
<comment type="function">
    <text evidence="9">Sigma factors are initiation factors that promote the attachment of RNA polymerase to specific initiation sites and are then released.</text>
</comment>
<reference evidence="13 14" key="1">
    <citation type="submission" date="2019-06" db="EMBL/GenBank/DDBJ databases">
        <title>Quisquiliibacterium sp. nov., isolated from a maize field.</title>
        <authorList>
            <person name="Lin S.-Y."/>
            <person name="Tsai C.-F."/>
            <person name="Young C.-C."/>
        </authorList>
    </citation>
    <scope>NUCLEOTIDE SEQUENCE [LARGE SCALE GENOMIC DNA]</scope>
    <source>
        <strain evidence="13 14">CC-CFT501</strain>
    </source>
</reference>
<dbReference type="PROSITE" id="PS00718">
    <property type="entry name" value="SIGMA54_2"/>
    <property type="match status" value="1"/>
</dbReference>
<dbReference type="Proteomes" id="UP000321548">
    <property type="component" value="Unassembled WGS sequence"/>
</dbReference>
<feature type="domain" description="RNA polymerase sigma factor 54 core-binding" evidence="12">
    <location>
        <begin position="80"/>
        <end position="283"/>
    </location>
</feature>
<dbReference type="Gene3D" id="1.10.10.1330">
    <property type="entry name" value="RNA polymerase sigma-54 factor, core-binding domain"/>
    <property type="match status" value="1"/>
</dbReference>
<dbReference type="Pfam" id="PF00309">
    <property type="entry name" value="Sigma54_AID"/>
    <property type="match status" value="1"/>
</dbReference>
<evidence type="ECO:0000313" key="13">
    <source>
        <dbReference type="EMBL" id="TXL64217.1"/>
    </source>
</evidence>
<dbReference type="PIRSF" id="PIRSF000774">
    <property type="entry name" value="RpoN"/>
    <property type="match status" value="1"/>
</dbReference>
<dbReference type="Pfam" id="PF04552">
    <property type="entry name" value="Sigma54_DBD"/>
    <property type="match status" value="1"/>
</dbReference>
<evidence type="ECO:0000256" key="10">
    <source>
        <dbReference type="SAM" id="MobiDB-lite"/>
    </source>
</evidence>
<dbReference type="InterPro" id="IPR038709">
    <property type="entry name" value="RpoN_core-bd_sf"/>
</dbReference>
<feature type="region of interest" description="Disordered" evidence="10">
    <location>
        <begin position="50"/>
        <end position="81"/>
    </location>
</feature>
<evidence type="ECO:0000256" key="7">
    <source>
        <dbReference type="ARBA" id="ARBA00023125"/>
    </source>
</evidence>
<keyword evidence="6 9" id="KW-0731">Sigma factor</keyword>
<dbReference type="GO" id="GO:0006352">
    <property type="term" value="P:DNA-templated transcription initiation"/>
    <property type="evidence" value="ECO:0007669"/>
    <property type="project" value="InterPro"/>
</dbReference>
<comment type="caution">
    <text evidence="13">The sequence shown here is derived from an EMBL/GenBank/DDBJ whole genome shotgun (WGS) entry which is preliminary data.</text>
</comment>
<keyword evidence="8 9" id="KW-0804">Transcription</keyword>
<dbReference type="InterPro" id="IPR007634">
    <property type="entry name" value="RNA_pol_sigma_54_DNA-bd"/>
</dbReference>
<dbReference type="Pfam" id="PF04963">
    <property type="entry name" value="Sigma54_CBD"/>
    <property type="match status" value="1"/>
</dbReference>
<dbReference type="PANTHER" id="PTHR32248">
    <property type="entry name" value="RNA POLYMERASE SIGMA-54 FACTOR"/>
    <property type="match status" value="1"/>
</dbReference>
<evidence type="ECO:0000256" key="6">
    <source>
        <dbReference type="ARBA" id="ARBA00023082"/>
    </source>
</evidence>
<dbReference type="GO" id="GO:0003677">
    <property type="term" value="F:DNA binding"/>
    <property type="evidence" value="ECO:0007669"/>
    <property type="project" value="UniProtKB-KW"/>
</dbReference>
<dbReference type="NCBIfam" id="NF009118">
    <property type="entry name" value="PRK12469.1"/>
    <property type="match status" value="1"/>
</dbReference>
<dbReference type="OrthoDB" id="9814402at2"/>
<dbReference type="InterPro" id="IPR007046">
    <property type="entry name" value="RNA_pol_sigma_54_core-bd"/>
</dbReference>
<accession>A0A5C8NSS8</accession>
<evidence type="ECO:0000259" key="11">
    <source>
        <dbReference type="Pfam" id="PF04552"/>
    </source>
</evidence>
<dbReference type="AlphaFoldDB" id="A0A5C8NSS8"/>
<evidence type="ECO:0000256" key="9">
    <source>
        <dbReference type="PIRNR" id="PIRNR000774"/>
    </source>
</evidence>
<evidence type="ECO:0000256" key="2">
    <source>
        <dbReference type="ARBA" id="ARBA00022478"/>
    </source>
</evidence>
<keyword evidence="3 9" id="KW-0808">Transferase</keyword>
<keyword evidence="14" id="KW-1185">Reference proteome</keyword>
<dbReference type="GO" id="GO:0001216">
    <property type="term" value="F:DNA-binding transcription activator activity"/>
    <property type="evidence" value="ECO:0007669"/>
    <property type="project" value="InterPro"/>
</dbReference>
<dbReference type="InterPro" id="IPR000394">
    <property type="entry name" value="RNA_pol_sigma_54"/>
</dbReference>
<dbReference type="PROSITE" id="PS00717">
    <property type="entry name" value="SIGMA54_1"/>
    <property type="match status" value="1"/>
</dbReference>
<evidence type="ECO:0000256" key="4">
    <source>
        <dbReference type="ARBA" id="ARBA00022695"/>
    </source>
</evidence>
<dbReference type="GO" id="GO:0016779">
    <property type="term" value="F:nucleotidyltransferase activity"/>
    <property type="evidence" value="ECO:0007669"/>
    <property type="project" value="UniProtKB-KW"/>
</dbReference>
<evidence type="ECO:0000256" key="3">
    <source>
        <dbReference type="ARBA" id="ARBA00022679"/>
    </source>
</evidence>
<feature type="domain" description="RNA polymerase sigma factor 54 DNA-binding" evidence="11">
    <location>
        <begin position="303"/>
        <end position="455"/>
    </location>
</feature>
<proteinExistence type="inferred from homology"/>
<evidence type="ECO:0000256" key="8">
    <source>
        <dbReference type="ARBA" id="ARBA00023163"/>
    </source>
</evidence>
<dbReference type="GO" id="GO:0000428">
    <property type="term" value="C:DNA-directed RNA polymerase complex"/>
    <property type="evidence" value="ECO:0007669"/>
    <property type="project" value="UniProtKB-KW"/>
</dbReference>
<dbReference type="PANTHER" id="PTHR32248:SF4">
    <property type="entry name" value="RNA POLYMERASE SIGMA-54 FACTOR"/>
    <property type="match status" value="1"/>
</dbReference>
<gene>
    <name evidence="13" type="primary">rpoN</name>
    <name evidence="13" type="ORF">FHP08_14865</name>
</gene>
<dbReference type="Gene3D" id="1.10.10.60">
    <property type="entry name" value="Homeodomain-like"/>
    <property type="match status" value="1"/>
</dbReference>
<evidence type="ECO:0000256" key="1">
    <source>
        <dbReference type="ARBA" id="ARBA00008798"/>
    </source>
</evidence>
<dbReference type="PROSITE" id="PS50044">
    <property type="entry name" value="SIGMA54_3"/>
    <property type="match status" value="1"/>
</dbReference>
<feature type="compositionally biased region" description="Basic and acidic residues" evidence="10">
    <location>
        <begin position="50"/>
        <end position="59"/>
    </location>
</feature>
<dbReference type="GO" id="GO:0016987">
    <property type="term" value="F:sigma factor activity"/>
    <property type="evidence" value="ECO:0007669"/>
    <property type="project" value="UniProtKB-KW"/>
</dbReference>